<comment type="caution">
    <text evidence="6">The sequence shown here is derived from an EMBL/GenBank/DDBJ whole genome shotgun (WGS) entry which is preliminary data.</text>
</comment>
<dbReference type="PANTHER" id="PTHR48075">
    <property type="entry name" value="3-HYDROXYACYL-COA DEHYDROGENASE FAMILY PROTEIN"/>
    <property type="match status" value="1"/>
</dbReference>
<dbReference type="PANTHER" id="PTHR48075:SF5">
    <property type="entry name" value="3-HYDROXYBUTYRYL-COA DEHYDROGENASE"/>
    <property type="match status" value="1"/>
</dbReference>
<dbReference type="InterPro" id="IPR006176">
    <property type="entry name" value="3-OHacyl-CoA_DH_NAD-bd"/>
</dbReference>
<feature type="domain" description="3-hydroxyacyl-CoA dehydrogenase NAD binding" evidence="5">
    <location>
        <begin position="5"/>
        <end position="183"/>
    </location>
</feature>
<comment type="similarity">
    <text evidence="2">Belongs to the 3-hydroxyacyl-CoA dehydrogenase family.</text>
</comment>
<dbReference type="InterPro" id="IPR013328">
    <property type="entry name" value="6PGD_dom2"/>
</dbReference>
<evidence type="ECO:0000256" key="1">
    <source>
        <dbReference type="ARBA" id="ARBA00005086"/>
    </source>
</evidence>
<evidence type="ECO:0000256" key="3">
    <source>
        <dbReference type="ARBA" id="ARBA00023002"/>
    </source>
</evidence>
<dbReference type="InterPro" id="IPR036291">
    <property type="entry name" value="NAD(P)-bd_dom_sf"/>
</dbReference>
<gene>
    <name evidence="6" type="ORF">ACFFK0_20590</name>
</gene>
<organism evidence="6 7">
    <name type="scientific">Paenibacillus chartarius</name>
    <dbReference type="NCBI Taxonomy" id="747481"/>
    <lineage>
        <taxon>Bacteria</taxon>
        <taxon>Bacillati</taxon>
        <taxon>Bacillota</taxon>
        <taxon>Bacilli</taxon>
        <taxon>Bacillales</taxon>
        <taxon>Paenibacillaceae</taxon>
        <taxon>Paenibacillus</taxon>
    </lineage>
</organism>
<protein>
    <submittedName>
        <fullName evidence="6">3-hydroxyacyl-CoA dehydrogenase family protein</fullName>
        <ecNumber evidence="6">1.1.1.35</ecNumber>
    </submittedName>
</protein>
<keyword evidence="3 6" id="KW-0560">Oxidoreductase</keyword>
<accession>A0ABV6DQ98</accession>
<dbReference type="EC" id="1.1.1.35" evidence="6"/>
<dbReference type="Gene3D" id="1.10.1040.10">
    <property type="entry name" value="N-(1-d-carboxylethyl)-l-norvaline Dehydrogenase, domain 2"/>
    <property type="match status" value="1"/>
</dbReference>
<sequence>MDMKKIGVIGGGTMGQGIAEMLAGKGLDVVLVEKTQEKLDLASQMIQYALDKQLEKWAITEAEKKLLLSRIHMTLDLKAVSGCHMVIETISEDLEAKKAVLGELDWICRPPIIIASNTSTLSLTELAESIRSPERVIGLHFIYPVSKIHLVEIIRAIKTSEETYEKAKHFVEETIQKTGIQVYESPGFVSTRLICTLINEAMHTLAEGVATAQDIDSAMRIGYDFGYGPLEMADRFGLDSVLAALNRMFLEFGDIKYRPSFLLKQMVRAGRLGTKTGEGFFRYDKDGDRLS</sequence>
<dbReference type="SUPFAM" id="SSF51735">
    <property type="entry name" value="NAD(P)-binding Rossmann-fold domains"/>
    <property type="match status" value="1"/>
</dbReference>
<evidence type="ECO:0000256" key="2">
    <source>
        <dbReference type="ARBA" id="ARBA00009463"/>
    </source>
</evidence>
<dbReference type="PIRSF" id="PIRSF000105">
    <property type="entry name" value="HCDH"/>
    <property type="match status" value="1"/>
</dbReference>
<proteinExistence type="inferred from homology"/>
<dbReference type="Pfam" id="PF00725">
    <property type="entry name" value="3HCDH"/>
    <property type="match status" value="1"/>
</dbReference>
<dbReference type="RefSeq" id="WP_377472223.1">
    <property type="nucleotide sequence ID" value="NZ_JBHLWN010000077.1"/>
</dbReference>
<dbReference type="EMBL" id="JBHLWN010000077">
    <property type="protein sequence ID" value="MFC0214809.1"/>
    <property type="molecule type" value="Genomic_DNA"/>
</dbReference>
<evidence type="ECO:0000259" key="4">
    <source>
        <dbReference type="Pfam" id="PF00725"/>
    </source>
</evidence>
<dbReference type="SUPFAM" id="SSF48179">
    <property type="entry name" value="6-phosphogluconate dehydrogenase C-terminal domain-like"/>
    <property type="match status" value="1"/>
</dbReference>
<evidence type="ECO:0000313" key="6">
    <source>
        <dbReference type="EMBL" id="MFC0214809.1"/>
    </source>
</evidence>
<dbReference type="InterPro" id="IPR008927">
    <property type="entry name" value="6-PGluconate_DH-like_C_sf"/>
</dbReference>
<name>A0ABV6DQ98_9BACL</name>
<reference evidence="6 7" key="1">
    <citation type="submission" date="2024-09" db="EMBL/GenBank/DDBJ databases">
        <authorList>
            <person name="Sun Q."/>
            <person name="Mori K."/>
        </authorList>
    </citation>
    <scope>NUCLEOTIDE SEQUENCE [LARGE SCALE GENOMIC DNA]</scope>
    <source>
        <strain evidence="6 7">CCM 7759</strain>
    </source>
</reference>
<dbReference type="GO" id="GO:0003857">
    <property type="term" value="F:(3S)-3-hydroxyacyl-CoA dehydrogenase (NAD+) activity"/>
    <property type="evidence" value="ECO:0007669"/>
    <property type="project" value="UniProtKB-EC"/>
</dbReference>
<dbReference type="Pfam" id="PF02737">
    <property type="entry name" value="3HCDH_N"/>
    <property type="match status" value="1"/>
</dbReference>
<comment type="pathway">
    <text evidence="1">Lipid metabolism; butanoate metabolism.</text>
</comment>
<dbReference type="InterPro" id="IPR022694">
    <property type="entry name" value="3-OHacyl-CoA_DH"/>
</dbReference>
<evidence type="ECO:0000313" key="7">
    <source>
        <dbReference type="Proteomes" id="UP001589776"/>
    </source>
</evidence>
<feature type="domain" description="3-hydroxyacyl-CoA dehydrogenase C-terminal" evidence="4">
    <location>
        <begin position="187"/>
        <end position="283"/>
    </location>
</feature>
<dbReference type="Gene3D" id="3.40.50.720">
    <property type="entry name" value="NAD(P)-binding Rossmann-like Domain"/>
    <property type="match status" value="1"/>
</dbReference>
<dbReference type="InterPro" id="IPR006108">
    <property type="entry name" value="3HC_DH_C"/>
</dbReference>
<keyword evidence="7" id="KW-1185">Reference proteome</keyword>
<dbReference type="Proteomes" id="UP001589776">
    <property type="component" value="Unassembled WGS sequence"/>
</dbReference>
<evidence type="ECO:0000259" key="5">
    <source>
        <dbReference type="Pfam" id="PF02737"/>
    </source>
</evidence>